<sequence length="431" mass="45436">MIIATTAVALASDEVLEAVHAESGRAGERTFHTLEYIEPDALTDSAGRRIVDLVLVRGVDVTAPLLSACDLAGIRIIGIVAQDDDARTLDRLRLFERLTVPMNHHEVMNMLAIASPGVWAIQVAGAEPVAGPVAKPVAEPIAEPTAHVARAAQLEPTSDVRGRVVTVWGAAGSPGVSTVALGLAAIGTSQGLRTLIIDANVYGGTIAGQLNLFDEAPGLASACRLAGRDALSLAELNRVAHHVARSGRSREVSLAVLTGITESERWTELSARHVTSVVELARSAFDVIFIDASFCLESDEEISSDLFVPRRHGATLACLAMADVVVGVTGCDSLSLSRYILALPRLREVIENTPLVTCVNRLRNSAAGIAPESSVRETLRRFAGISEIIGMPDDVSGVDAAVAAGRPVPWNSPRGRFATELTKLGHTVLNS</sequence>
<gene>
    <name evidence="1" type="ORF">UFOPK3516_01062</name>
</gene>
<dbReference type="InterPro" id="IPR027417">
    <property type="entry name" value="P-loop_NTPase"/>
</dbReference>
<dbReference type="AlphaFoldDB" id="A0A6J7GF01"/>
<name>A0A6J7GF01_9ZZZZ</name>
<organism evidence="1">
    <name type="scientific">freshwater metagenome</name>
    <dbReference type="NCBI Taxonomy" id="449393"/>
    <lineage>
        <taxon>unclassified sequences</taxon>
        <taxon>metagenomes</taxon>
        <taxon>ecological metagenomes</taxon>
    </lineage>
</organism>
<accession>A0A6J7GF01</accession>
<dbReference type="Gene3D" id="3.40.50.300">
    <property type="entry name" value="P-loop containing nucleotide triphosphate hydrolases"/>
    <property type="match status" value="1"/>
</dbReference>
<reference evidence="1" key="1">
    <citation type="submission" date="2020-05" db="EMBL/GenBank/DDBJ databases">
        <authorList>
            <person name="Chiriac C."/>
            <person name="Salcher M."/>
            <person name="Ghai R."/>
            <person name="Kavagutti S V."/>
        </authorList>
    </citation>
    <scope>NUCLEOTIDE SEQUENCE</scope>
</reference>
<dbReference type="EMBL" id="CAFBMB010000084">
    <property type="protein sequence ID" value="CAB4903565.1"/>
    <property type="molecule type" value="Genomic_DNA"/>
</dbReference>
<protein>
    <submittedName>
        <fullName evidence="1">Unannotated protein</fullName>
    </submittedName>
</protein>
<proteinExistence type="predicted"/>
<evidence type="ECO:0000313" key="1">
    <source>
        <dbReference type="EMBL" id="CAB4903565.1"/>
    </source>
</evidence>
<dbReference type="SUPFAM" id="SSF52540">
    <property type="entry name" value="P-loop containing nucleoside triphosphate hydrolases"/>
    <property type="match status" value="1"/>
</dbReference>